<feature type="transmembrane region" description="Helical" evidence="5">
    <location>
        <begin position="191"/>
        <end position="213"/>
    </location>
</feature>
<protein>
    <recommendedName>
        <fullName evidence="5">Transport permease protein</fullName>
    </recommendedName>
</protein>
<dbReference type="InterPro" id="IPR047817">
    <property type="entry name" value="ABC2_TM_bact-type"/>
</dbReference>
<keyword evidence="3 5" id="KW-1133">Transmembrane helix</keyword>
<organism evidence="7 8">
    <name type="scientific">Clostridium tetanomorphum</name>
    <dbReference type="NCBI Taxonomy" id="1553"/>
    <lineage>
        <taxon>Bacteria</taxon>
        <taxon>Bacillati</taxon>
        <taxon>Bacillota</taxon>
        <taxon>Clostridia</taxon>
        <taxon>Eubacteriales</taxon>
        <taxon>Clostridiaceae</taxon>
        <taxon>Clostridium</taxon>
    </lineage>
</organism>
<evidence type="ECO:0000256" key="2">
    <source>
        <dbReference type="ARBA" id="ARBA00022692"/>
    </source>
</evidence>
<feature type="transmembrane region" description="Helical" evidence="5">
    <location>
        <begin position="20"/>
        <end position="39"/>
    </location>
</feature>
<dbReference type="Proteomes" id="UP000563151">
    <property type="component" value="Unassembled WGS sequence"/>
</dbReference>
<keyword evidence="2 5" id="KW-0812">Transmembrane</keyword>
<feature type="transmembrane region" description="Helical" evidence="5">
    <location>
        <begin position="98"/>
        <end position="123"/>
    </location>
</feature>
<dbReference type="InterPro" id="IPR051784">
    <property type="entry name" value="Nod_factor_ABC_transporter"/>
</dbReference>
<feature type="domain" description="ABC transmembrane type-2" evidence="6">
    <location>
        <begin position="19"/>
        <end position="248"/>
    </location>
</feature>
<dbReference type="GO" id="GO:0140359">
    <property type="term" value="F:ABC-type transporter activity"/>
    <property type="evidence" value="ECO:0007669"/>
    <property type="project" value="InterPro"/>
</dbReference>
<comment type="caution">
    <text evidence="7">The sequence shown here is derived from an EMBL/GenBank/DDBJ whole genome shotgun (WGS) entry which is preliminary data.</text>
</comment>
<evidence type="ECO:0000256" key="3">
    <source>
        <dbReference type="ARBA" id="ARBA00022989"/>
    </source>
</evidence>
<comment type="subcellular location">
    <subcellularLocation>
        <location evidence="5">Cell membrane</location>
        <topology evidence="5">Multi-pass membrane protein</topology>
    </subcellularLocation>
    <subcellularLocation>
        <location evidence="1">Membrane</location>
        <topology evidence="1">Multi-pass membrane protein</topology>
    </subcellularLocation>
</comment>
<dbReference type="PANTHER" id="PTHR43229:SF2">
    <property type="entry name" value="NODULATION PROTEIN J"/>
    <property type="match status" value="1"/>
</dbReference>
<dbReference type="InterPro" id="IPR013525">
    <property type="entry name" value="ABC2_TM"/>
</dbReference>
<accession>A0A923EAL9</accession>
<dbReference type="PANTHER" id="PTHR43229">
    <property type="entry name" value="NODULATION PROTEIN J"/>
    <property type="match status" value="1"/>
</dbReference>
<sequence>MDVLNILWRNMKWRFQTPISIAITILQPLLWLVIYSSVASQTMENIGISNYTAFILPGIMVLVTFSSCCSGGIINFIMKSSGSFYRVLISPVSRSSIVLGQMLEAILLSFIEIAILCVVSLFFSVKVASGVSGMLLMILIIFMTAFFLSSLAYSISLFLPNEVIYETIMTAIILPIFFLSTALFPSENLSGGLAVAVAMNPFTHIINALRSLIFGERILLGDILPVIVLFAVICCGSFALAMWRLKKETSH</sequence>
<reference evidence="7 8" key="1">
    <citation type="submission" date="2020-04" db="EMBL/GenBank/DDBJ databases">
        <title>Genomic insights into acetone-butanol-ethanol (ABE) fermentation by sequencing solventogenic clostridia strains.</title>
        <authorList>
            <person name="Brown S."/>
        </authorList>
    </citation>
    <scope>NUCLEOTIDE SEQUENCE [LARGE SCALE GENOMIC DNA]</scope>
    <source>
        <strain evidence="7 8">DJ011</strain>
    </source>
</reference>
<dbReference type="InterPro" id="IPR000412">
    <property type="entry name" value="ABC_2_transport"/>
</dbReference>
<proteinExistence type="inferred from homology"/>
<feature type="transmembrane region" description="Helical" evidence="5">
    <location>
        <begin position="135"/>
        <end position="157"/>
    </location>
</feature>
<keyword evidence="8" id="KW-1185">Reference proteome</keyword>
<gene>
    <name evidence="7" type="ORF">HGG79_03550</name>
</gene>
<feature type="transmembrane region" description="Helical" evidence="5">
    <location>
        <begin position="219"/>
        <end position="243"/>
    </location>
</feature>
<feature type="transmembrane region" description="Helical" evidence="5">
    <location>
        <begin position="163"/>
        <end position="184"/>
    </location>
</feature>
<evidence type="ECO:0000313" key="7">
    <source>
        <dbReference type="EMBL" id="MBC2396858.1"/>
    </source>
</evidence>
<dbReference type="PIRSF" id="PIRSF006648">
    <property type="entry name" value="DrrB"/>
    <property type="match status" value="1"/>
</dbReference>
<dbReference type="Pfam" id="PF01061">
    <property type="entry name" value="ABC2_membrane"/>
    <property type="match status" value="1"/>
</dbReference>
<dbReference type="RefSeq" id="WP_173680208.1">
    <property type="nucleotide sequence ID" value="NZ_JAAZWO010000003.1"/>
</dbReference>
<evidence type="ECO:0000259" key="6">
    <source>
        <dbReference type="PROSITE" id="PS51012"/>
    </source>
</evidence>
<dbReference type="PRINTS" id="PR00164">
    <property type="entry name" value="ABC2TRNSPORT"/>
</dbReference>
<evidence type="ECO:0000256" key="5">
    <source>
        <dbReference type="RuleBase" id="RU361157"/>
    </source>
</evidence>
<evidence type="ECO:0000313" key="8">
    <source>
        <dbReference type="Proteomes" id="UP000563151"/>
    </source>
</evidence>
<comment type="similarity">
    <text evidence="5">Belongs to the ABC-2 integral membrane protein family.</text>
</comment>
<dbReference type="GO" id="GO:0043190">
    <property type="term" value="C:ATP-binding cassette (ABC) transporter complex"/>
    <property type="evidence" value="ECO:0007669"/>
    <property type="project" value="InterPro"/>
</dbReference>
<keyword evidence="5" id="KW-1003">Cell membrane</keyword>
<dbReference type="EMBL" id="JAAZWO010000003">
    <property type="protein sequence ID" value="MBC2396858.1"/>
    <property type="molecule type" value="Genomic_DNA"/>
</dbReference>
<evidence type="ECO:0000256" key="4">
    <source>
        <dbReference type="ARBA" id="ARBA00023136"/>
    </source>
</evidence>
<feature type="transmembrane region" description="Helical" evidence="5">
    <location>
        <begin position="51"/>
        <end position="78"/>
    </location>
</feature>
<dbReference type="PROSITE" id="PS51012">
    <property type="entry name" value="ABC_TM2"/>
    <property type="match status" value="1"/>
</dbReference>
<name>A0A923EAL9_CLOTT</name>
<evidence type="ECO:0000256" key="1">
    <source>
        <dbReference type="ARBA" id="ARBA00004141"/>
    </source>
</evidence>
<dbReference type="AlphaFoldDB" id="A0A923EAL9"/>
<keyword evidence="5" id="KW-0813">Transport</keyword>
<keyword evidence="4 5" id="KW-0472">Membrane</keyword>